<gene>
    <name evidence="2" type="ORF">SAMN02745121_05013</name>
</gene>
<name>A0A1I2CAU5_9BACT</name>
<keyword evidence="3" id="KW-1185">Reference proteome</keyword>
<organism evidence="2 3">
    <name type="scientific">Nannocystis exedens</name>
    <dbReference type="NCBI Taxonomy" id="54"/>
    <lineage>
        <taxon>Bacteria</taxon>
        <taxon>Pseudomonadati</taxon>
        <taxon>Myxococcota</taxon>
        <taxon>Polyangia</taxon>
        <taxon>Nannocystales</taxon>
        <taxon>Nannocystaceae</taxon>
        <taxon>Nannocystis</taxon>
    </lineage>
</organism>
<reference evidence="3" key="1">
    <citation type="submission" date="2016-10" db="EMBL/GenBank/DDBJ databases">
        <authorList>
            <person name="Varghese N."/>
            <person name="Submissions S."/>
        </authorList>
    </citation>
    <scope>NUCLEOTIDE SEQUENCE [LARGE SCALE GENOMIC DNA]</scope>
    <source>
        <strain evidence="3">ATCC 25963</strain>
    </source>
</reference>
<dbReference type="PROSITE" id="PS51257">
    <property type="entry name" value="PROKAR_LIPOPROTEIN"/>
    <property type="match status" value="1"/>
</dbReference>
<evidence type="ECO:0000256" key="1">
    <source>
        <dbReference type="SAM" id="SignalP"/>
    </source>
</evidence>
<dbReference type="Proteomes" id="UP000199400">
    <property type="component" value="Unassembled WGS sequence"/>
</dbReference>
<accession>A0A1I2CAU5</accession>
<dbReference type="AlphaFoldDB" id="A0A1I2CAU5"/>
<keyword evidence="1" id="KW-0732">Signal</keyword>
<dbReference type="RefSeq" id="WP_096326752.1">
    <property type="nucleotide sequence ID" value="NZ_FOMX01000017.1"/>
</dbReference>
<evidence type="ECO:0000313" key="2">
    <source>
        <dbReference type="EMBL" id="SFE65338.1"/>
    </source>
</evidence>
<evidence type="ECO:0008006" key="4">
    <source>
        <dbReference type="Google" id="ProtNLM"/>
    </source>
</evidence>
<feature type="chain" id="PRO_5011515222" description="Lipoprotein" evidence="1">
    <location>
        <begin position="18"/>
        <end position="158"/>
    </location>
</feature>
<protein>
    <recommendedName>
        <fullName evidence="4">Lipoprotein</fullName>
    </recommendedName>
</protein>
<evidence type="ECO:0000313" key="3">
    <source>
        <dbReference type="Proteomes" id="UP000199400"/>
    </source>
</evidence>
<proteinExistence type="predicted"/>
<sequence>MPRIAPCLLVIVAACTAARPVPPLDTTDATSPWQERCGRRVWSAAAEAGDSRLADAPVSFAELHGDNFTYHVVTLRGPSPEAPVLQIDRKHLPLADEHASGWRREEVAARVRWRREDGITRAELDFPATAPPTEATRQRLLAAADACIADAFDPPGEQ</sequence>
<feature type="signal peptide" evidence="1">
    <location>
        <begin position="1"/>
        <end position="17"/>
    </location>
</feature>
<dbReference type="EMBL" id="FOMX01000017">
    <property type="protein sequence ID" value="SFE65338.1"/>
    <property type="molecule type" value="Genomic_DNA"/>
</dbReference>